<evidence type="ECO:0000256" key="1">
    <source>
        <dbReference type="PROSITE-ProRule" id="PRU00024"/>
    </source>
</evidence>
<dbReference type="CDD" id="cd19756">
    <property type="entry name" value="Bbox2"/>
    <property type="match status" value="1"/>
</dbReference>
<feature type="domain" description="B box-type" evidence="3">
    <location>
        <begin position="33"/>
        <end position="77"/>
    </location>
</feature>
<dbReference type="PROSITE" id="PS50119">
    <property type="entry name" value="ZF_BBOX"/>
    <property type="match status" value="1"/>
</dbReference>
<dbReference type="GeneID" id="111111144"/>
<dbReference type="Pfam" id="PF00643">
    <property type="entry name" value="zf-B_box"/>
    <property type="match status" value="1"/>
</dbReference>
<evidence type="ECO:0000256" key="2">
    <source>
        <dbReference type="SAM" id="Coils"/>
    </source>
</evidence>
<keyword evidence="1" id="KW-0479">Metal-binding</keyword>
<dbReference type="OrthoDB" id="10066958at2759"/>
<gene>
    <name evidence="5" type="primary">LOC111111144</name>
</gene>
<dbReference type="KEGG" id="cvn:111111144"/>
<dbReference type="InterPro" id="IPR000315">
    <property type="entry name" value="Znf_B-box"/>
</dbReference>
<keyword evidence="2" id="KW-0175">Coiled coil</keyword>
<accession>A0A8B8BJY3</accession>
<dbReference type="SUPFAM" id="SSF101898">
    <property type="entry name" value="NHL repeat"/>
    <property type="match status" value="1"/>
</dbReference>
<keyword evidence="1" id="KW-0863">Zinc-finger</keyword>
<dbReference type="Proteomes" id="UP000694844">
    <property type="component" value="Chromosome 9"/>
</dbReference>
<dbReference type="AlphaFoldDB" id="A0A8B8BJY3"/>
<keyword evidence="4" id="KW-1185">Reference proteome</keyword>
<reference evidence="5" key="1">
    <citation type="submission" date="2025-08" db="UniProtKB">
        <authorList>
            <consortium name="RefSeq"/>
        </authorList>
    </citation>
    <scope>IDENTIFICATION</scope>
    <source>
        <tissue evidence="5">Whole sample</tissue>
    </source>
</reference>
<protein>
    <submittedName>
        <fullName evidence="5">Uncharacterized protein LOC111111144</fullName>
    </submittedName>
</protein>
<sequence>MCTKYHLKFLELKEHKITKITDLETRPIIPLPTKAYFCPKHKHEPVQLYCADHEQPCCGLCGATEHKKCNNVNTIDIAGQRLMENGNIDSILNDTNTFKEELFRAKANSENNILEIENTVDAKRSQFEEEFKLIIQHLNDLKNKFLDELSTTLKRGREELSNQILTFEDGILCIDYCKNAFQMAKDADSNTERVMKFHKALEQFKRLKSCQIKETNVQIETSSGDLASLKNIAIVKVVKTSNFIEFDINNIELLEFKRFQLGNGEITSGFFLSDGNFLVVNRKEKKCLIYDKEWNCCHVIEDLSDPWAVTQREEEIFVTAGISEYIEVYSSQFQKLKTIPIHYTVCGITSLGEKLYVTSPHKILEIDNTGIMKSHTVNTKAHLHIIATKNNLIVYSIWKNNEVVAMDVTGRTKWKYKNQNLESPHDLDVDSRDRIYVAGTASNNVHVLSNDGELIRVIENIYKPVFFKVNESERVVCVGTVEKEMVVYKF</sequence>
<dbReference type="PANTHER" id="PTHR25462">
    <property type="entry name" value="BONUS, ISOFORM C-RELATED"/>
    <property type="match status" value="1"/>
</dbReference>
<keyword evidence="1" id="KW-0862">Zinc</keyword>
<dbReference type="Gene3D" id="3.30.160.60">
    <property type="entry name" value="Classic Zinc Finger"/>
    <property type="match status" value="1"/>
</dbReference>
<dbReference type="GO" id="GO:0008270">
    <property type="term" value="F:zinc ion binding"/>
    <property type="evidence" value="ECO:0007669"/>
    <property type="project" value="UniProtKB-KW"/>
</dbReference>
<dbReference type="SUPFAM" id="SSF57845">
    <property type="entry name" value="B-box zinc-binding domain"/>
    <property type="match status" value="1"/>
</dbReference>
<dbReference type="InterPro" id="IPR047153">
    <property type="entry name" value="TRIM45/56/19-like"/>
</dbReference>
<dbReference type="RefSeq" id="XP_022303660.1">
    <property type="nucleotide sequence ID" value="XM_022447952.1"/>
</dbReference>
<organism evidence="4 5">
    <name type="scientific">Crassostrea virginica</name>
    <name type="common">Eastern oyster</name>
    <dbReference type="NCBI Taxonomy" id="6565"/>
    <lineage>
        <taxon>Eukaryota</taxon>
        <taxon>Metazoa</taxon>
        <taxon>Spiralia</taxon>
        <taxon>Lophotrochozoa</taxon>
        <taxon>Mollusca</taxon>
        <taxon>Bivalvia</taxon>
        <taxon>Autobranchia</taxon>
        <taxon>Pteriomorphia</taxon>
        <taxon>Ostreida</taxon>
        <taxon>Ostreoidea</taxon>
        <taxon>Ostreidae</taxon>
        <taxon>Crassostrea</taxon>
    </lineage>
</organism>
<feature type="coiled-coil region" evidence="2">
    <location>
        <begin position="99"/>
        <end position="126"/>
    </location>
</feature>
<dbReference type="Gene3D" id="2.120.10.30">
    <property type="entry name" value="TolB, C-terminal domain"/>
    <property type="match status" value="1"/>
</dbReference>
<dbReference type="PANTHER" id="PTHR25462:SF296">
    <property type="entry name" value="MEIOTIC P26, ISOFORM F"/>
    <property type="match status" value="1"/>
</dbReference>
<evidence type="ECO:0000313" key="4">
    <source>
        <dbReference type="Proteomes" id="UP000694844"/>
    </source>
</evidence>
<dbReference type="InterPro" id="IPR011042">
    <property type="entry name" value="6-blade_b-propeller_TolB-like"/>
</dbReference>
<evidence type="ECO:0000313" key="5">
    <source>
        <dbReference type="RefSeq" id="XP_022303660.1"/>
    </source>
</evidence>
<evidence type="ECO:0000259" key="3">
    <source>
        <dbReference type="PROSITE" id="PS50119"/>
    </source>
</evidence>
<proteinExistence type="predicted"/>
<name>A0A8B8BJY3_CRAVI</name>